<feature type="region of interest" description="Disordered" evidence="5">
    <location>
        <begin position="203"/>
        <end position="228"/>
    </location>
</feature>
<evidence type="ECO:0000313" key="9">
    <source>
        <dbReference type="Proteomes" id="UP001285441"/>
    </source>
</evidence>
<feature type="region of interest" description="Disordered" evidence="5">
    <location>
        <begin position="70"/>
        <end position="136"/>
    </location>
</feature>
<dbReference type="PANTHER" id="PTHR12953">
    <property type="entry name" value="MEMBRANE PROTEIN CH1 RELATED"/>
    <property type="match status" value="1"/>
</dbReference>
<proteinExistence type="predicted"/>
<gene>
    <name evidence="8" type="ORF">B0H63DRAFT_72316</name>
</gene>
<accession>A0AAE0N284</accession>
<protein>
    <submittedName>
        <fullName evidence="8">UNC-like C-terminal-domain-containing protein</fullName>
    </submittedName>
</protein>
<dbReference type="GO" id="GO:0034975">
    <property type="term" value="P:protein folding in endoplasmic reticulum"/>
    <property type="evidence" value="ECO:0007669"/>
    <property type="project" value="TreeGrafter"/>
</dbReference>
<evidence type="ECO:0000256" key="5">
    <source>
        <dbReference type="SAM" id="MobiDB-lite"/>
    </source>
</evidence>
<evidence type="ECO:0000256" key="2">
    <source>
        <dbReference type="ARBA" id="ARBA00022692"/>
    </source>
</evidence>
<dbReference type="PROSITE" id="PS51469">
    <property type="entry name" value="SUN"/>
    <property type="match status" value="1"/>
</dbReference>
<evidence type="ECO:0000313" key="8">
    <source>
        <dbReference type="EMBL" id="KAK3368201.1"/>
    </source>
</evidence>
<feature type="region of interest" description="Disordered" evidence="5">
    <location>
        <begin position="963"/>
        <end position="995"/>
    </location>
</feature>
<dbReference type="InterPro" id="IPR012919">
    <property type="entry name" value="SUN_dom"/>
</dbReference>
<dbReference type="FunFam" id="2.60.120.260:FF:000082">
    <property type="entry name" value="Sad1/UNC domain protein"/>
    <property type="match status" value="1"/>
</dbReference>
<feature type="region of interest" description="Disordered" evidence="5">
    <location>
        <begin position="472"/>
        <end position="629"/>
    </location>
</feature>
<feature type="chain" id="PRO_5042003580" evidence="6">
    <location>
        <begin position="26"/>
        <end position="995"/>
    </location>
</feature>
<feature type="compositionally biased region" description="Low complexity" evidence="5">
    <location>
        <begin position="515"/>
        <end position="583"/>
    </location>
</feature>
<reference evidence="8" key="1">
    <citation type="journal article" date="2023" name="Mol. Phylogenet. Evol.">
        <title>Genome-scale phylogeny and comparative genomics of the fungal order Sordariales.</title>
        <authorList>
            <person name="Hensen N."/>
            <person name="Bonometti L."/>
            <person name="Westerberg I."/>
            <person name="Brannstrom I.O."/>
            <person name="Guillou S."/>
            <person name="Cros-Aarteil S."/>
            <person name="Calhoun S."/>
            <person name="Haridas S."/>
            <person name="Kuo A."/>
            <person name="Mondo S."/>
            <person name="Pangilinan J."/>
            <person name="Riley R."/>
            <person name="LaButti K."/>
            <person name="Andreopoulos B."/>
            <person name="Lipzen A."/>
            <person name="Chen C."/>
            <person name="Yan M."/>
            <person name="Daum C."/>
            <person name="Ng V."/>
            <person name="Clum A."/>
            <person name="Steindorff A."/>
            <person name="Ohm R.A."/>
            <person name="Martin F."/>
            <person name="Silar P."/>
            <person name="Natvig D.O."/>
            <person name="Lalanne C."/>
            <person name="Gautier V."/>
            <person name="Ament-Velasquez S.L."/>
            <person name="Kruys A."/>
            <person name="Hutchinson M.I."/>
            <person name="Powell A.J."/>
            <person name="Barry K."/>
            <person name="Miller A.N."/>
            <person name="Grigoriev I.V."/>
            <person name="Debuchy R."/>
            <person name="Gladieux P."/>
            <person name="Hiltunen Thoren M."/>
            <person name="Johannesson H."/>
        </authorList>
    </citation>
    <scope>NUCLEOTIDE SEQUENCE</scope>
    <source>
        <strain evidence="8">CBS 232.78</strain>
    </source>
</reference>
<keyword evidence="6" id="KW-0732">Signal</keyword>
<feature type="compositionally biased region" description="Polar residues" evidence="5">
    <location>
        <begin position="473"/>
        <end position="482"/>
    </location>
</feature>
<dbReference type="AlphaFoldDB" id="A0AAE0N284"/>
<feature type="compositionally biased region" description="Polar residues" evidence="5">
    <location>
        <begin position="584"/>
        <end position="600"/>
    </location>
</feature>
<feature type="signal peptide" evidence="6">
    <location>
        <begin position="1"/>
        <end position="25"/>
    </location>
</feature>
<feature type="region of interest" description="Disordered" evidence="5">
    <location>
        <begin position="805"/>
        <end position="882"/>
    </location>
</feature>
<dbReference type="EMBL" id="JAULSW010000010">
    <property type="protein sequence ID" value="KAK3368201.1"/>
    <property type="molecule type" value="Genomic_DNA"/>
</dbReference>
<keyword evidence="3" id="KW-1133">Transmembrane helix</keyword>
<dbReference type="GO" id="GO:0012505">
    <property type="term" value="C:endomembrane system"/>
    <property type="evidence" value="ECO:0007669"/>
    <property type="project" value="UniProtKB-SubCell"/>
</dbReference>
<feature type="domain" description="SUN" evidence="7">
    <location>
        <begin position="228"/>
        <end position="395"/>
    </location>
</feature>
<comment type="caution">
    <text evidence="8">The sequence shown here is derived from an EMBL/GenBank/DDBJ whole genome shotgun (WGS) entry which is preliminary data.</text>
</comment>
<feature type="compositionally biased region" description="Basic and acidic residues" evidence="5">
    <location>
        <begin position="166"/>
        <end position="176"/>
    </location>
</feature>
<keyword evidence="9" id="KW-1185">Reference proteome</keyword>
<feature type="region of interest" description="Disordered" evidence="5">
    <location>
        <begin position="152"/>
        <end position="190"/>
    </location>
</feature>
<dbReference type="Gene3D" id="2.60.120.260">
    <property type="entry name" value="Galactose-binding domain-like"/>
    <property type="match status" value="1"/>
</dbReference>
<feature type="compositionally biased region" description="Low complexity" evidence="5">
    <location>
        <begin position="843"/>
        <end position="854"/>
    </location>
</feature>
<sequence>MRCAAGQSLGIALALAFLGLHVATASVSRSEQDAALSAIPDMCESKTINYITHTLPQQCLKTAWTSPAPAEATTAKPADSIAATTTKPAQTPEPTPPNSTQQQEKSGSQKQPSDQDDAPAKQEQEQEDAGSQEDLSASTFMSFEEWKEMMLRKSGQDPANIKGRKQHEPRTGERDASMAGSDPDGLGDDGEIALDFDALAEKVSELTTSSSGGEPAPHASGGKEVKDEPILYDDGKTQYYRSKDAGKTCKERFSYSSFDAGATILKTNPGAKNAKAILVENKDSYMLLECRAKNKFVIVELSDDILVDTVVLANFEFFSSMIRKFRVSVSDRFPVKLDKWVDLGTFEARNSRDIQPFLVEHPQIYTKYIRVEFLSHYGNEYYCPVSLLRVHGTRMLDSWKEPDNSQDDDTEQIDGEVAQKEDQPEQTPTPVSVSGNNTVESPHPSPTVTEMGLSPWSPRFQELVWTKTCALRSPTTGEATPVSSGSNGRSFSGSSQYAEAKTSQPSTPAPGQETAKSQVAASSFSSSSVSSVPASTDASTPHAQSTSTPPSSPSSSSAPAAPNISNAASNPGNNQAGSSGSSGHTDSNDTPPSTPSHKTASGSGGSPSATIPRSNKTSSSSNSAPASPTVQESFFKTVTKRLQHLESNTSLSLQYIEEQSRFLQDVLLKLERKQINRVDAFLDTLNKTVLTELRNVRTQYDQIWQSTVIALETQREQSQREIVALSGRLNVLADEVVFQKRMAILQSALLLSCLVLVIFSRGGGGTVVGDFTTQARRHRQQLFSPTTSAADSRYILSASTTGGGGLSAANGGDDSTIISSGALDGERYTPSPQHHHRHHQHASSISRLRGSGSISEDKALPLTPTSKFMSRDGTPTPAIRLDGVDVPFFSDADTETPSPQPTLGLRRTILTDDDDADVSSPDQILTINANGARGGLRRAGDDDDDDHYHHHHQFGSAIMVNQEPAKPPLSRGHSAISQLGGGARKPLPALPEDPS</sequence>
<feature type="compositionally biased region" description="Low complexity" evidence="5">
    <location>
        <begin position="483"/>
        <end position="495"/>
    </location>
</feature>
<dbReference type="PANTHER" id="PTHR12953:SF0">
    <property type="entry name" value="SUN DOMAIN-CONTAINING OSSIFICATION FACTOR"/>
    <property type="match status" value="1"/>
</dbReference>
<dbReference type="Proteomes" id="UP001285441">
    <property type="component" value="Unassembled WGS sequence"/>
</dbReference>
<name>A0AAE0N284_9PEZI</name>
<keyword evidence="2" id="KW-0812">Transmembrane</keyword>
<comment type="subcellular location">
    <subcellularLocation>
        <location evidence="1">Endomembrane system</location>
    </subcellularLocation>
</comment>
<evidence type="ECO:0000256" key="4">
    <source>
        <dbReference type="ARBA" id="ARBA00023136"/>
    </source>
</evidence>
<feature type="compositionally biased region" description="Low complexity" evidence="5">
    <location>
        <begin position="614"/>
        <end position="629"/>
    </location>
</feature>
<feature type="compositionally biased region" description="Polar residues" evidence="5">
    <location>
        <begin position="98"/>
        <end position="112"/>
    </location>
</feature>
<feature type="compositionally biased region" description="Polar residues" evidence="5">
    <location>
        <begin position="425"/>
        <end position="440"/>
    </location>
</feature>
<evidence type="ECO:0000256" key="6">
    <source>
        <dbReference type="SAM" id="SignalP"/>
    </source>
</evidence>
<evidence type="ECO:0000259" key="7">
    <source>
        <dbReference type="PROSITE" id="PS51469"/>
    </source>
</evidence>
<keyword evidence="4" id="KW-0472">Membrane</keyword>
<evidence type="ECO:0000256" key="1">
    <source>
        <dbReference type="ARBA" id="ARBA00004308"/>
    </source>
</evidence>
<organism evidence="8 9">
    <name type="scientific">Podospora didyma</name>
    <dbReference type="NCBI Taxonomy" id="330526"/>
    <lineage>
        <taxon>Eukaryota</taxon>
        <taxon>Fungi</taxon>
        <taxon>Dikarya</taxon>
        <taxon>Ascomycota</taxon>
        <taxon>Pezizomycotina</taxon>
        <taxon>Sordariomycetes</taxon>
        <taxon>Sordariomycetidae</taxon>
        <taxon>Sordariales</taxon>
        <taxon>Podosporaceae</taxon>
        <taxon>Podospora</taxon>
    </lineage>
</organism>
<dbReference type="Pfam" id="PF07738">
    <property type="entry name" value="Sad1_UNC"/>
    <property type="match status" value="1"/>
</dbReference>
<dbReference type="GO" id="GO:0016020">
    <property type="term" value="C:membrane"/>
    <property type="evidence" value="ECO:0007669"/>
    <property type="project" value="InterPro"/>
</dbReference>
<reference evidence="8" key="2">
    <citation type="submission" date="2023-06" db="EMBL/GenBank/DDBJ databases">
        <authorList>
            <consortium name="Lawrence Berkeley National Laboratory"/>
            <person name="Haridas S."/>
            <person name="Hensen N."/>
            <person name="Bonometti L."/>
            <person name="Westerberg I."/>
            <person name="Brannstrom I.O."/>
            <person name="Guillou S."/>
            <person name="Cros-Aarteil S."/>
            <person name="Calhoun S."/>
            <person name="Kuo A."/>
            <person name="Mondo S."/>
            <person name="Pangilinan J."/>
            <person name="Riley R."/>
            <person name="LaButti K."/>
            <person name="Andreopoulos B."/>
            <person name="Lipzen A."/>
            <person name="Chen C."/>
            <person name="Yanf M."/>
            <person name="Daum C."/>
            <person name="Ng V."/>
            <person name="Clum A."/>
            <person name="Steindorff A."/>
            <person name="Ohm R."/>
            <person name="Martin F."/>
            <person name="Silar P."/>
            <person name="Natvig D."/>
            <person name="Lalanne C."/>
            <person name="Gautier V."/>
            <person name="Ament-velasquez S.L."/>
            <person name="Kruys A."/>
            <person name="Hutchinson M.I."/>
            <person name="Powell A.J."/>
            <person name="Barry K."/>
            <person name="Miller A.N."/>
            <person name="Grigoriev I.V."/>
            <person name="Debuchy R."/>
            <person name="Gladieux P."/>
            <person name="Thoren M.H."/>
            <person name="Johannesson H."/>
        </authorList>
    </citation>
    <scope>NUCLEOTIDE SEQUENCE</scope>
    <source>
        <strain evidence="8">CBS 232.78</strain>
    </source>
</reference>
<dbReference type="GO" id="GO:0005737">
    <property type="term" value="C:cytoplasm"/>
    <property type="evidence" value="ECO:0007669"/>
    <property type="project" value="TreeGrafter"/>
</dbReference>
<dbReference type="InterPro" id="IPR045120">
    <property type="entry name" value="Suco/Slp1-like"/>
</dbReference>
<evidence type="ECO:0000256" key="3">
    <source>
        <dbReference type="ARBA" id="ARBA00022989"/>
    </source>
</evidence>
<feature type="region of interest" description="Disordered" evidence="5">
    <location>
        <begin position="417"/>
        <end position="454"/>
    </location>
</feature>